<dbReference type="OrthoDB" id="9790023at2"/>
<evidence type="ECO:0000256" key="1">
    <source>
        <dbReference type="ARBA" id="ARBA00001947"/>
    </source>
</evidence>
<dbReference type="SUPFAM" id="SSF102588">
    <property type="entry name" value="LmbE-like"/>
    <property type="match status" value="1"/>
</dbReference>
<name>A0A410MFK7_9BACI</name>
<organism evidence="2 3">
    <name type="scientific">Halobacillus litoralis</name>
    <dbReference type="NCBI Taxonomy" id="45668"/>
    <lineage>
        <taxon>Bacteria</taxon>
        <taxon>Bacillati</taxon>
        <taxon>Bacillota</taxon>
        <taxon>Bacilli</taxon>
        <taxon>Bacillales</taxon>
        <taxon>Bacillaceae</taxon>
        <taxon>Halobacillus</taxon>
    </lineage>
</organism>
<dbReference type="KEGG" id="hli:HLI_15130"/>
<gene>
    <name evidence="2" type="ORF">HLI_15130</name>
</gene>
<dbReference type="InterPro" id="IPR024078">
    <property type="entry name" value="LmbE-like_dom_sf"/>
</dbReference>
<dbReference type="GO" id="GO:0016811">
    <property type="term" value="F:hydrolase activity, acting on carbon-nitrogen (but not peptide) bonds, in linear amides"/>
    <property type="evidence" value="ECO:0007669"/>
    <property type="project" value="TreeGrafter"/>
</dbReference>
<dbReference type="InterPro" id="IPR003737">
    <property type="entry name" value="GlcNAc_PI_deacetylase-related"/>
</dbReference>
<reference evidence="2 3" key="1">
    <citation type="submission" date="2018-01" db="EMBL/GenBank/DDBJ databases">
        <title>The whole genome sequencing and assembly of Halobacillus litoralis ERB031 strain.</title>
        <authorList>
            <person name="Lee S.-J."/>
            <person name="Park M.-K."/>
            <person name="Kim J.-Y."/>
            <person name="Lee Y.-J."/>
            <person name="Yi H."/>
            <person name="Bahn Y.-S."/>
            <person name="Kim J.F."/>
            <person name="Lee D.-W."/>
        </authorList>
    </citation>
    <scope>NUCLEOTIDE SEQUENCE [LARGE SCALE GENOMIC DNA]</scope>
    <source>
        <strain evidence="2 3">ERB 031</strain>
    </source>
</reference>
<sequence>MNKKELVMNIVKPVNYPVTKALLTNHYQGERTPASLENEKKVLVLAPHMDDETIGPGGTLRQHADHGAEIHCLFMTDGGSSVSDLSVEELKQQRKEEIDQVTGILGLTDVSYMNIPDGHVSSSAANINYVKEKIETINPDVIYCTPYIDAHPDHTATAQLLADTLNEMDRKQVVRLYEINCAFPPDVINFVVDTSKQHDQKVEATHVFASQAIAFDGFLELNKIKGHLTSPKVKAAEGFIEWKTEGFIRHCVAHESMSRKFPKRFKQVNRTDTLLWAIFKNYGLKKDLYRQTI</sequence>
<proteinExistence type="predicted"/>
<dbReference type="Proteomes" id="UP000287756">
    <property type="component" value="Chromosome"/>
</dbReference>
<dbReference type="Gene3D" id="3.40.50.10320">
    <property type="entry name" value="LmbE-like"/>
    <property type="match status" value="1"/>
</dbReference>
<evidence type="ECO:0000313" key="3">
    <source>
        <dbReference type="Proteomes" id="UP000287756"/>
    </source>
</evidence>
<evidence type="ECO:0000313" key="2">
    <source>
        <dbReference type="EMBL" id="QAS53436.1"/>
    </source>
</evidence>
<dbReference type="PANTHER" id="PTHR12993">
    <property type="entry name" value="N-ACETYLGLUCOSAMINYL-PHOSPHATIDYLINOSITOL DE-N-ACETYLASE-RELATED"/>
    <property type="match status" value="1"/>
</dbReference>
<dbReference type="PANTHER" id="PTHR12993:SF11">
    <property type="entry name" value="N-ACETYLGLUCOSAMINYL-PHOSPHATIDYLINOSITOL DE-N-ACETYLASE"/>
    <property type="match status" value="1"/>
</dbReference>
<dbReference type="AlphaFoldDB" id="A0A410MFK7"/>
<accession>A0A410MFK7</accession>
<evidence type="ECO:0008006" key="4">
    <source>
        <dbReference type="Google" id="ProtNLM"/>
    </source>
</evidence>
<dbReference type="Pfam" id="PF02585">
    <property type="entry name" value="PIG-L"/>
    <property type="match status" value="1"/>
</dbReference>
<dbReference type="RefSeq" id="WP_128525711.1">
    <property type="nucleotide sequence ID" value="NZ_CP026118.1"/>
</dbReference>
<comment type="cofactor">
    <cofactor evidence="1">
        <name>Zn(2+)</name>
        <dbReference type="ChEBI" id="CHEBI:29105"/>
    </cofactor>
</comment>
<protein>
    <recommendedName>
        <fullName evidence="4">PIG-L family deacetylase</fullName>
    </recommendedName>
</protein>
<dbReference type="EMBL" id="CP026118">
    <property type="protein sequence ID" value="QAS53436.1"/>
    <property type="molecule type" value="Genomic_DNA"/>
</dbReference>